<comment type="caution">
    <text evidence="1">The sequence shown here is derived from an EMBL/GenBank/DDBJ whole genome shotgun (WGS) entry which is preliminary data.</text>
</comment>
<reference evidence="1 2" key="1">
    <citation type="journal article" date="2022" name="Hortic Res">
        <title>A haplotype resolved chromosomal level avocado genome allows analysis of novel avocado genes.</title>
        <authorList>
            <person name="Nath O."/>
            <person name="Fletcher S.J."/>
            <person name="Hayward A."/>
            <person name="Shaw L.M."/>
            <person name="Masouleh A.K."/>
            <person name="Furtado A."/>
            <person name="Henry R.J."/>
            <person name="Mitter N."/>
        </authorList>
    </citation>
    <scope>NUCLEOTIDE SEQUENCE [LARGE SCALE GENOMIC DNA]</scope>
    <source>
        <strain evidence="2">cv. Hass</strain>
    </source>
</reference>
<evidence type="ECO:0000313" key="2">
    <source>
        <dbReference type="Proteomes" id="UP001234297"/>
    </source>
</evidence>
<name>A0ACC2LYP5_PERAE</name>
<gene>
    <name evidence="1" type="ORF">MRB53_012809</name>
</gene>
<organism evidence="1 2">
    <name type="scientific">Persea americana</name>
    <name type="common">Avocado</name>
    <dbReference type="NCBI Taxonomy" id="3435"/>
    <lineage>
        <taxon>Eukaryota</taxon>
        <taxon>Viridiplantae</taxon>
        <taxon>Streptophyta</taxon>
        <taxon>Embryophyta</taxon>
        <taxon>Tracheophyta</taxon>
        <taxon>Spermatophyta</taxon>
        <taxon>Magnoliopsida</taxon>
        <taxon>Magnoliidae</taxon>
        <taxon>Laurales</taxon>
        <taxon>Lauraceae</taxon>
        <taxon>Persea</taxon>
    </lineage>
</organism>
<protein>
    <submittedName>
        <fullName evidence="1">Uncharacterized protein</fullName>
    </submittedName>
</protein>
<proteinExistence type="predicted"/>
<dbReference type="EMBL" id="CM056811">
    <property type="protein sequence ID" value="KAJ8638542.1"/>
    <property type="molecule type" value="Genomic_DNA"/>
</dbReference>
<accession>A0ACC2LYP5</accession>
<keyword evidence="2" id="KW-1185">Reference proteome</keyword>
<dbReference type="Proteomes" id="UP001234297">
    <property type="component" value="Chromosome 3"/>
</dbReference>
<sequence>MPFHFLPFIPKLQISQLSLSLLAKLFFSTARDLLLLLFFSTARDLLLLRSSPSPPGHVDTQRLRWTSPPLSQLILFRNLSAQPAQRRTGRSCAALPLSQICATFLSVEISKVSGDRLPARVDDTGSAGVNSCLARHSQLSCMFAGLIDIASQSREGFDVAVNCHTELEIKLRQMRLNNSTTEISIHNGKGLVDSNVIEYHEPAHAFKAGGHFILISGLIWIKESQLHLDSRDSEGIGKI</sequence>
<evidence type="ECO:0000313" key="1">
    <source>
        <dbReference type="EMBL" id="KAJ8638542.1"/>
    </source>
</evidence>